<sequence>MTMKRLTLRGSPREIGAQYGAAAREEILFSIDSYKDIFHQTAGTTWDQSCQSALRWLPVLREKCPDIVEEMEALAAAAGVDFPSILALNLRSEIALTHYSDGCTAIGQSYEGKTFIAQNWDWMDSQSRALLGLEVRPSGGKPAFFILAEAGIVGKYGFNDRGVGVCLNALRCGACSTDKLPIHVALRKVLGCESFAEARRMLDDLGVASAANFLMADRSGACASVEVSPRGNFDILPDGRGIVCHTNHLYSEEATARLKDHPSTNSFTRLERIRALSVGTTPSFEGMRAMLSDRNDGDFSISRSSPPDVEPLDRISTLATIIVDLVGLKAEISLGRPDLDPEVVSVELGP</sequence>
<proteinExistence type="predicted"/>
<dbReference type="InParanoid" id="A0A1J7ITS9"/>
<protein>
    <submittedName>
        <fullName evidence="2">Isopenicillin-N N-acyltransferase</fullName>
    </submittedName>
</protein>
<feature type="domain" description="Peptidase C45 hydrolase" evidence="1">
    <location>
        <begin position="112"/>
        <end position="338"/>
    </location>
</feature>
<dbReference type="Proteomes" id="UP000182658">
    <property type="component" value="Unassembled WGS sequence"/>
</dbReference>
<name>A0A1J7ITS9_9PEZI</name>
<keyword evidence="2" id="KW-0808">Transferase</keyword>
<dbReference type="PANTHER" id="PTHR34180:SF1">
    <property type="entry name" value="BETA-ALANYL-DOPAMINE_CARCININE HYDROLASE"/>
    <property type="match status" value="1"/>
</dbReference>
<dbReference type="InterPro" id="IPR047794">
    <property type="entry name" value="C45_proenzyme-like"/>
</dbReference>
<accession>A0A1J7ITS9</accession>
<dbReference type="NCBIfam" id="NF040521">
    <property type="entry name" value="C45_proenzyme"/>
    <property type="match status" value="1"/>
</dbReference>
<dbReference type="STRING" id="1408157.A0A1J7ITS9"/>
<dbReference type="EMBL" id="KV875096">
    <property type="protein sequence ID" value="OIW30902.1"/>
    <property type="molecule type" value="Genomic_DNA"/>
</dbReference>
<evidence type="ECO:0000313" key="3">
    <source>
        <dbReference type="Proteomes" id="UP000182658"/>
    </source>
</evidence>
<keyword evidence="2" id="KW-0012">Acyltransferase</keyword>
<gene>
    <name evidence="2" type="ORF">CONLIGDRAFT_630807</name>
</gene>
<dbReference type="GO" id="GO:0016746">
    <property type="term" value="F:acyltransferase activity"/>
    <property type="evidence" value="ECO:0007669"/>
    <property type="project" value="UniProtKB-KW"/>
</dbReference>
<dbReference type="Gene3D" id="3.60.60.10">
    <property type="entry name" value="Penicillin V Acylase, Chain A"/>
    <property type="match status" value="1"/>
</dbReference>
<dbReference type="PANTHER" id="PTHR34180">
    <property type="entry name" value="PEPTIDASE C45"/>
    <property type="match status" value="1"/>
</dbReference>
<keyword evidence="3" id="KW-1185">Reference proteome</keyword>
<evidence type="ECO:0000313" key="2">
    <source>
        <dbReference type="EMBL" id="OIW30902.1"/>
    </source>
</evidence>
<dbReference type="InterPro" id="IPR005079">
    <property type="entry name" value="Peptidase_C45_hydrolase"/>
</dbReference>
<organism evidence="2 3">
    <name type="scientific">Coniochaeta ligniaria NRRL 30616</name>
    <dbReference type="NCBI Taxonomy" id="1408157"/>
    <lineage>
        <taxon>Eukaryota</taxon>
        <taxon>Fungi</taxon>
        <taxon>Dikarya</taxon>
        <taxon>Ascomycota</taxon>
        <taxon>Pezizomycotina</taxon>
        <taxon>Sordariomycetes</taxon>
        <taxon>Sordariomycetidae</taxon>
        <taxon>Coniochaetales</taxon>
        <taxon>Coniochaetaceae</taxon>
        <taxon>Coniochaeta</taxon>
    </lineage>
</organism>
<evidence type="ECO:0000259" key="1">
    <source>
        <dbReference type="Pfam" id="PF03417"/>
    </source>
</evidence>
<dbReference type="OrthoDB" id="189997at2759"/>
<dbReference type="Pfam" id="PF03417">
    <property type="entry name" value="AAT"/>
    <property type="match status" value="1"/>
</dbReference>
<dbReference type="Gene3D" id="1.10.10.2120">
    <property type="match status" value="1"/>
</dbReference>
<reference evidence="2 3" key="1">
    <citation type="submission" date="2016-10" db="EMBL/GenBank/DDBJ databases">
        <title>Draft genome sequence of Coniochaeta ligniaria NRRL30616, a lignocellulolytic fungus for bioabatement of inhibitors in plant biomass hydrolysates.</title>
        <authorList>
            <consortium name="DOE Joint Genome Institute"/>
            <person name="Jimenez D.J."/>
            <person name="Hector R.E."/>
            <person name="Riley R."/>
            <person name="Sun H."/>
            <person name="Grigoriev I.V."/>
            <person name="Van Elsas J.D."/>
            <person name="Nichols N.N."/>
        </authorList>
    </citation>
    <scope>NUCLEOTIDE SEQUENCE [LARGE SCALE GENOMIC DNA]</scope>
    <source>
        <strain evidence="2 3">NRRL 30616</strain>
    </source>
</reference>
<dbReference type="InterPro" id="IPR047801">
    <property type="entry name" value="Peptidase_C45"/>
</dbReference>
<dbReference type="AlphaFoldDB" id="A0A1J7ITS9"/>